<organism evidence="2 3">
    <name type="scientific">Rubrimonas cliftonensis</name>
    <dbReference type="NCBI Taxonomy" id="89524"/>
    <lineage>
        <taxon>Bacteria</taxon>
        <taxon>Pseudomonadati</taxon>
        <taxon>Pseudomonadota</taxon>
        <taxon>Alphaproteobacteria</taxon>
        <taxon>Rhodobacterales</taxon>
        <taxon>Paracoccaceae</taxon>
        <taxon>Rubrimonas</taxon>
    </lineage>
</organism>
<dbReference type="STRING" id="89524.SAMN05444370_101156"/>
<dbReference type="OrthoDB" id="7665031at2"/>
<feature type="signal peptide" evidence="1">
    <location>
        <begin position="1"/>
        <end position="16"/>
    </location>
</feature>
<gene>
    <name evidence="2" type="ORF">SAMN05444370_101156</name>
</gene>
<dbReference type="AlphaFoldDB" id="A0A1H3VJN1"/>
<evidence type="ECO:0000313" key="2">
    <source>
        <dbReference type="EMBL" id="SDZ74995.1"/>
    </source>
</evidence>
<dbReference type="Proteomes" id="UP000198703">
    <property type="component" value="Unassembled WGS sequence"/>
</dbReference>
<reference evidence="2 3" key="1">
    <citation type="submission" date="2016-10" db="EMBL/GenBank/DDBJ databases">
        <authorList>
            <person name="de Groot N.N."/>
        </authorList>
    </citation>
    <scope>NUCLEOTIDE SEQUENCE [LARGE SCALE GENOMIC DNA]</scope>
    <source>
        <strain evidence="2 3">DSM 15345</strain>
    </source>
</reference>
<evidence type="ECO:0008006" key="4">
    <source>
        <dbReference type="Google" id="ProtNLM"/>
    </source>
</evidence>
<dbReference type="RefSeq" id="WP_093247575.1">
    <property type="nucleotide sequence ID" value="NZ_FNQM01000001.1"/>
</dbReference>
<sequence>MRIAAILLLATAPAIASEDAYWEFGDWSVTVTHSFGEEHAYTECRAWTGGDGDPTLSVVAGLIDGETHEPPHVEVVERAMRGQPTAMVDGATTAFLFDDGTLFPASMHTGESEDGPMYRIGQIFLDQDVVTPVLRAMRNGAMVHVGISPQWTQTFSLTGFTASFGKIAEQCGFDPSGVI</sequence>
<proteinExistence type="predicted"/>
<name>A0A1H3VJN1_9RHOB</name>
<accession>A0A1H3VJN1</accession>
<evidence type="ECO:0000256" key="1">
    <source>
        <dbReference type="SAM" id="SignalP"/>
    </source>
</evidence>
<protein>
    <recommendedName>
        <fullName evidence="4">Invasion protein IalB, involved in pathogenesis</fullName>
    </recommendedName>
</protein>
<keyword evidence="1" id="KW-0732">Signal</keyword>
<dbReference type="EMBL" id="FNQM01000001">
    <property type="protein sequence ID" value="SDZ74995.1"/>
    <property type="molecule type" value="Genomic_DNA"/>
</dbReference>
<feature type="chain" id="PRO_5011793885" description="Invasion protein IalB, involved in pathogenesis" evidence="1">
    <location>
        <begin position="17"/>
        <end position="179"/>
    </location>
</feature>
<keyword evidence="3" id="KW-1185">Reference proteome</keyword>
<evidence type="ECO:0000313" key="3">
    <source>
        <dbReference type="Proteomes" id="UP000198703"/>
    </source>
</evidence>